<dbReference type="EMBL" id="RAWE01000156">
    <property type="protein sequence ID" value="RKG97985.1"/>
    <property type="molecule type" value="Genomic_DNA"/>
</dbReference>
<gene>
    <name evidence="1" type="ORF">D7X32_30920</name>
</gene>
<organism evidence="1 2">
    <name type="scientific">Corallococcus carmarthensis</name>
    <dbReference type="NCBI Taxonomy" id="2316728"/>
    <lineage>
        <taxon>Bacteria</taxon>
        <taxon>Pseudomonadati</taxon>
        <taxon>Myxococcota</taxon>
        <taxon>Myxococcia</taxon>
        <taxon>Myxococcales</taxon>
        <taxon>Cystobacterineae</taxon>
        <taxon>Myxococcaceae</taxon>
        <taxon>Corallococcus</taxon>
    </lineage>
</organism>
<dbReference type="OrthoDB" id="257464at2"/>
<proteinExistence type="predicted"/>
<name>A0A3A8JS21_9BACT</name>
<dbReference type="AlphaFoldDB" id="A0A3A8JS21"/>
<dbReference type="RefSeq" id="WP_120606160.1">
    <property type="nucleotide sequence ID" value="NZ_RAWE01000156.1"/>
</dbReference>
<protein>
    <submittedName>
        <fullName evidence="1">Uncharacterized protein</fullName>
    </submittedName>
</protein>
<evidence type="ECO:0000313" key="2">
    <source>
        <dbReference type="Proteomes" id="UP000268313"/>
    </source>
</evidence>
<accession>A0A3A8JS21</accession>
<dbReference type="Proteomes" id="UP000268313">
    <property type="component" value="Unassembled WGS sequence"/>
</dbReference>
<keyword evidence="2" id="KW-1185">Reference proteome</keyword>
<reference evidence="2" key="1">
    <citation type="submission" date="2018-09" db="EMBL/GenBank/DDBJ databases">
        <authorList>
            <person name="Livingstone P.G."/>
            <person name="Whitworth D.E."/>
        </authorList>
    </citation>
    <scope>NUCLEOTIDE SEQUENCE [LARGE SCALE GENOMIC DNA]</scope>
    <source>
        <strain evidence="2">CA043D</strain>
    </source>
</reference>
<sequence>MAPNPLPRSWPPPTHAEVEAIGRMENAALRNLHITHTYHVLKVCFAGVLGEVDLSWCGFATWASKTAGPFIRKELVAVLERDMLARAEAVMRDFGVTQARLLGSWGLPSGVATVLSRAMDPVMSGVARHVANGNLLVFQELGPLYAAMLEHFTGPQATSPAALERVVSLLKPGPLESGGQDLLIRAARAYHEALSLTRTKDRAERVFLANALVGYHEQTRLQAPIIGALGAPLKELFLDHLRDLLRARGTAMPETWLLALFTPLADRLERCWRELMTRELMTMELPDRTLRLGEDIPALTAAADFPPDLLRLEHPELCALMKQLDRTPDDTAGSAARDWGRLTDRMNLVVDLFRSRQQDPVLYRPPFTPAQVEAFQQGRMPTGRL</sequence>
<evidence type="ECO:0000313" key="1">
    <source>
        <dbReference type="EMBL" id="RKG97985.1"/>
    </source>
</evidence>
<comment type="caution">
    <text evidence="1">The sequence shown here is derived from an EMBL/GenBank/DDBJ whole genome shotgun (WGS) entry which is preliminary data.</text>
</comment>